<dbReference type="InParanoid" id="J0LBS3"/>
<dbReference type="Proteomes" id="UP000006514">
    <property type="component" value="Unassembled WGS sequence"/>
</dbReference>
<gene>
    <name evidence="2" type="ORF">AURDEDRAFT_177020</name>
</gene>
<feature type="region of interest" description="Disordered" evidence="1">
    <location>
        <begin position="469"/>
        <end position="534"/>
    </location>
</feature>
<reference evidence="3" key="1">
    <citation type="journal article" date="2012" name="Science">
        <title>The Paleozoic origin of enzymatic lignin decomposition reconstructed from 31 fungal genomes.</title>
        <authorList>
            <person name="Floudas D."/>
            <person name="Binder M."/>
            <person name="Riley R."/>
            <person name="Barry K."/>
            <person name="Blanchette R.A."/>
            <person name="Henrissat B."/>
            <person name="Martinez A.T."/>
            <person name="Otillar R."/>
            <person name="Spatafora J.W."/>
            <person name="Yadav J.S."/>
            <person name="Aerts A."/>
            <person name="Benoit I."/>
            <person name="Boyd A."/>
            <person name="Carlson A."/>
            <person name="Copeland A."/>
            <person name="Coutinho P.M."/>
            <person name="de Vries R.P."/>
            <person name="Ferreira P."/>
            <person name="Findley K."/>
            <person name="Foster B."/>
            <person name="Gaskell J."/>
            <person name="Glotzer D."/>
            <person name="Gorecki P."/>
            <person name="Heitman J."/>
            <person name="Hesse C."/>
            <person name="Hori C."/>
            <person name="Igarashi K."/>
            <person name="Jurgens J.A."/>
            <person name="Kallen N."/>
            <person name="Kersten P."/>
            <person name="Kohler A."/>
            <person name="Kuees U."/>
            <person name="Kumar T.K.A."/>
            <person name="Kuo A."/>
            <person name="LaButti K."/>
            <person name="Larrondo L.F."/>
            <person name="Lindquist E."/>
            <person name="Ling A."/>
            <person name="Lombard V."/>
            <person name="Lucas S."/>
            <person name="Lundell T."/>
            <person name="Martin R."/>
            <person name="McLaughlin D.J."/>
            <person name="Morgenstern I."/>
            <person name="Morin E."/>
            <person name="Murat C."/>
            <person name="Nagy L.G."/>
            <person name="Nolan M."/>
            <person name="Ohm R.A."/>
            <person name="Patyshakuliyeva A."/>
            <person name="Rokas A."/>
            <person name="Ruiz-Duenas F.J."/>
            <person name="Sabat G."/>
            <person name="Salamov A."/>
            <person name="Samejima M."/>
            <person name="Schmutz J."/>
            <person name="Slot J.C."/>
            <person name="St John F."/>
            <person name="Stenlid J."/>
            <person name="Sun H."/>
            <person name="Sun S."/>
            <person name="Syed K."/>
            <person name="Tsang A."/>
            <person name="Wiebenga A."/>
            <person name="Young D."/>
            <person name="Pisabarro A."/>
            <person name="Eastwood D.C."/>
            <person name="Martin F."/>
            <person name="Cullen D."/>
            <person name="Grigoriev I.V."/>
            <person name="Hibbett D.S."/>
        </authorList>
    </citation>
    <scope>NUCLEOTIDE SEQUENCE [LARGE SCALE GENOMIC DNA]</scope>
    <source>
        <strain evidence="3">TFB10046</strain>
    </source>
</reference>
<proteinExistence type="predicted"/>
<keyword evidence="3" id="KW-1185">Reference proteome</keyword>
<sequence>MASLSPLRPLIKTASDVLILAKLIVRPSRFPTVAAATASPVPRARARTSRPHPEFSSHLKLFATQLVLAHARAVLRAVVLIRTFHLAWHSHWQFLRQPAASPCGATRPATNLRFSGHPPTRISRSGQVIPSPQRDVVQLTLILLPFALDIGDHYFPIHPPDAQTPPRATDASPTLSGLELPVTGQSTQLDNLADALVPYGLVWDYDFEKLKPASLSLNPPIEHELRRHMQHRGLDFAGPGFVARQPATVPTTSSHPEPPPLPSGDWVFVRFNKVSNQACHTLEPAKVAVDKQSFSKMKNIWRFCLRNGRKGLVLAPAKGYVTAQRIPDVSLALQAIPVSSPHHCFPWYPLRAMSPGALLPAPDPCRLICAAIYNLNIPNRPPPRSLALSAVLPASAPSPPLPPLRPDLLPAPSAPPQRPRHASHRAPPAGQSGTGPSPSVMRNAAQPLTLVSRSLASRLVRGIAAAPSVTLSPSRPATAPTPARPANDIPSDVIVIDSDDDGVPDNDQPAAPTAVSAAHPTPHHAVYGGVQPGGPVIQPDSDVQFMGYGHLTLHSHWRAAVRDLLAPASPFDGHNPFRFTFKLHSASDLTAGAALLLLLHELASATALDDPYTPNPALTIHSPTWQALVSPNPMSSWTVGEASGDGVRRSVILEAFDHLFHEDDQVKQSFAHWEVGQAPNTFHPFTPRNGETSARQKYFRVAGMLSTLALLYLQSLPRLERYFLLYCITGDLDVVLDVDLLSKLSPTAADRVADWPKDFQSPITATRNPLNPDYLTALLVQLEVPMDVFERRSSEEHDLYTRQVFSLLTLGAAISPRSRPPEFEAFIHGLSQPLGASPDSSSFSHFSRKELGVLVDTICQTFPAPNDFTHDLFSVPGTLEADKLSASFLRALLLYISGSGHPDGIDQELIDQAKRLKASAMSQDPSSLRAALFAQSVYNSPSIPVVQLDRIITVSYITCLHSLLQPLFTKLRFLPESTFVILTREERETLTPRQQQETLRLRRSAARTHGIPIVFRTCFRELQVADTPHLQELLKSYDSEPVTLSLPFERWLHSQVLTSTSDFSIL</sequence>
<evidence type="ECO:0000313" key="3">
    <source>
        <dbReference type="Proteomes" id="UP000006514"/>
    </source>
</evidence>
<dbReference type="EMBL" id="JH688049">
    <property type="protein sequence ID" value="EJD33918.1"/>
    <property type="molecule type" value="Genomic_DNA"/>
</dbReference>
<name>J0LBS3_AURST</name>
<protein>
    <recommendedName>
        <fullName evidence="4">HECT domain-containing protein</fullName>
    </recommendedName>
</protein>
<evidence type="ECO:0000256" key="1">
    <source>
        <dbReference type="SAM" id="MobiDB-lite"/>
    </source>
</evidence>
<feature type="compositionally biased region" description="Low complexity" evidence="1">
    <location>
        <begin position="472"/>
        <end position="496"/>
    </location>
</feature>
<dbReference type="AlphaFoldDB" id="J0LBS3"/>
<accession>J0LBS3</accession>
<evidence type="ECO:0000313" key="2">
    <source>
        <dbReference type="EMBL" id="EJD33918.1"/>
    </source>
</evidence>
<organism evidence="2 3">
    <name type="scientific">Auricularia subglabra (strain TFB-10046 / SS5)</name>
    <name type="common">White-rot fungus</name>
    <name type="synonym">Auricularia delicata (strain TFB10046)</name>
    <dbReference type="NCBI Taxonomy" id="717982"/>
    <lineage>
        <taxon>Eukaryota</taxon>
        <taxon>Fungi</taxon>
        <taxon>Dikarya</taxon>
        <taxon>Basidiomycota</taxon>
        <taxon>Agaricomycotina</taxon>
        <taxon>Agaricomycetes</taxon>
        <taxon>Auriculariales</taxon>
        <taxon>Auriculariaceae</taxon>
        <taxon>Auricularia</taxon>
    </lineage>
</organism>
<evidence type="ECO:0008006" key="4">
    <source>
        <dbReference type="Google" id="ProtNLM"/>
    </source>
</evidence>
<feature type="region of interest" description="Disordered" evidence="1">
    <location>
        <begin position="399"/>
        <end position="442"/>
    </location>
</feature>
<dbReference type="KEGG" id="adl:AURDEDRAFT_177020"/>